<dbReference type="RefSeq" id="WP_309692930.1">
    <property type="nucleotide sequence ID" value="NZ_JAVIZQ010000001.1"/>
</dbReference>
<keyword evidence="1" id="KW-0812">Transmembrane</keyword>
<feature type="transmembrane region" description="Helical" evidence="1">
    <location>
        <begin position="12"/>
        <end position="33"/>
    </location>
</feature>
<organism evidence="2 3">
    <name type="scientific">Microbacterium foliorum</name>
    <dbReference type="NCBI Taxonomy" id="104336"/>
    <lineage>
        <taxon>Bacteria</taxon>
        <taxon>Bacillati</taxon>
        <taxon>Actinomycetota</taxon>
        <taxon>Actinomycetes</taxon>
        <taxon>Micrococcales</taxon>
        <taxon>Microbacteriaceae</taxon>
        <taxon>Microbacterium</taxon>
    </lineage>
</organism>
<keyword evidence="1" id="KW-1133">Transmembrane helix</keyword>
<dbReference type="EMBL" id="JAVIZQ010000001">
    <property type="protein sequence ID" value="MDR6143629.1"/>
    <property type="molecule type" value="Genomic_DNA"/>
</dbReference>
<keyword evidence="1" id="KW-0472">Membrane</keyword>
<accession>A0ABU1HWK9</accession>
<reference evidence="2 3" key="1">
    <citation type="submission" date="2023-08" db="EMBL/GenBank/DDBJ databases">
        <title>Functional and genomic diversity of the sorghum phyllosphere microbiome.</title>
        <authorList>
            <person name="Shade A."/>
        </authorList>
    </citation>
    <scope>NUCLEOTIDE SEQUENCE [LARGE SCALE GENOMIC DNA]</scope>
    <source>
        <strain evidence="2 3">SORGH_AS_0445</strain>
    </source>
</reference>
<gene>
    <name evidence="2" type="ORF">QE375_003183</name>
</gene>
<feature type="transmembrane region" description="Helical" evidence="1">
    <location>
        <begin position="101"/>
        <end position="122"/>
    </location>
</feature>
<protein>
    <submittedName>
        <fullName evidence="2">Uncharacterized protein</fullName>
    </submittedName>
</protein>
<feature type="transmembrane region" description="Helical" evidence="1">
    <location>
        <begin position="128"/>
        <end position="150"/>
    </location>
</feature>
<sequence>MRETRGPLSMGMLTLALTVFGLVLFVVTMLIIYGAPYLADSLGPANDRQWTNWYWLAMLIVVPTVITGAVSGLTSAFGAYIGKRVSATTDGAPADRMKISVGAGLGGALGSALFLIYMSWLYQNGLGPWILVLGFTAVFGAYAGFTALWIGRRSRSPQAPAAPVTAADGM</sequence>
<comment type="caution">
    <text evidence="2">The sequence shown here is derived from an EMBL/GenBank/DDBJ whole genome shotgun (WGS) entry which is preliminary data.</text>
</comment>
<evidence type="ECO:0000313" key="3">
    <source>
        <dbReference type="Proteomes" id="UP001249291"/>
    </source>
</evidence>
<proteinExistence type="predicted"/>
<name>A0ABU1HWK9_9MICO</name>
<evidence type="ECO:0000313" key="2">
    <source>
        <dbReference type="EMBL" id="MDR6143629.1"/>
    </source>
</evidence>
<feature type="transmembrane region" description="Helical" evidence="1">
    <location>
        <begin position="53"/>
        <end position="80"/>
    </location>
</feature>
<evidence type="ECO:0000256" key="1">
    <source>
        <dbReference type="SAM" id="Phobius"/>
    </source>
</evidence>
<keyword evidence="3" id="KW-1185">Reference proteome</keyword>
<dbReference type="Proteomes" id="UP001249291">
    <property type="component" value="Unassembled WGS sequence"/>
</dbReference>